<dbReference type="AlphaFoldDB" id="A0A8H7S140"/>
<feature type="compositionally biased region" description="Polar residues" evidence="1">
    <location>
        <begin position="675"/>
        <end position="689"/>
    </location>
</feature>
<dbReference type="GO" id="GO:0030674">
    <property type="term" value="F:protein-macromolecule adaptor activity"/>
    <property type="evidence" value="ECO:0007669"/>
    <property type="project" value="TreeGrafter"/>
</dbReference>
<name>A0A8H7S140_9FUNG</name>
<dbReference type="EMBL" id="JAEPRB010000132">
    <property type="protein sequence ID" value="KAG2220690.1"/>
    <property type="molecule type" value="Genomic_DNA"/>
</dbReference>
<dbReference type="InterPro" id="IPR050357">
    <property type="entry name" value="Arrestin_domain-protein"/>
</dbReference>
<evidence type="ECO:0000313" key="4">
    <source>
        <dbReference type="Proteomes" id="UP000646827"/>
    </source>
</evidence>
<feature type="region of interest" description="Disordered" evidence="1">
    <location>
        <begin position="396"/>
        <end position="420"/>
    </location>
</feature>
<dbReference type="SMART" id="SM01017">
    <property type="entry name" value="Arrestin_C"/>
    <property type="match status" value="1"/>
</dbReference>
<feature type="compositionally biased region" description="Polar residues" evidence="1">
    <location>
        <begin position="621"/>
        <end position="633"/>
    </location>
</feature>
<sequence length="689" mass="78007">MSKNNNFLGLGRNNVLSVVLDEPILFLGKSTGTRIIRGEVIVNFTKDTAIQGPITLVFKGIQTYYPWRDIMNGRALGKPIETKLHVTELSLLPPNSKGIMPSGIQRFPFEFPITGSLPSTLYIPDRLDIVYNLTASLRRAYEETALTTSFLDRFNKKPKTIVTVPVRLVRAIELTPPSLPAGLIAQTLTNGETMMDEPRHPNYDIRMEQEHQRSSLDTPEPNSEYDMMMGIRNDNNTHNMNDENDLSQPQHRRTSLDRFYGIGLDLDEQHDHLAHSFTGRTVEDWDQQPNGENGLRYRLSIDRTAIAIGTRIGVAVLLEPTLKNITIRSIVTRIQERREYCMKTPGDHASALGGQPEIRTTTETLNVLLKWAYGHPTQHDENSSCVDSTLSEINNNKSKQQQKKHKEQSQQPQGPVLDRRYRHHRRNWSNLEDNNTARRNVQLFRQKVEQERGEVPLIDYCHGSSNYISSSMTGGNTDDINTSTSGELLNLKSLDQPLQVGEYFEGHFIMPIPTCNHLLRPTMSHESITIRHWLHLIVAYECDGEMYEVTLTTSIRILDCRLVSEDERQTILPPPPSYETIDAGKTALSTNNTEFWLQRSSITKEKFWGRCNSCPCLKVSSDQENNNEINSPNGIGKHQDVYRQQQKKKNRPVSSSSLSPSTPSSLSGRFAGNRLSLSRGSPPGYSTNS</sequence>
<dbReference type="Gene3D" id="2.60.40.640">
    <property type="match status" value="1"/>
</dbReference>
<keyword evidence="4" id="KW-1185">Reference proteome</keyword>
<evidence type="ECO:0000256" key="1">
    <source>
        <dbReference type="SAM" id="MobiDB-lite"/>
    </source>
</evidence>
<dbReference type="GO" id="GO:0031625">
    <property type="term" value="F:ubiquitin protein ligase binding"/>
    <property type="evidence" value="ECO:0007669"/>
    <property type="project" value="TreeGrafter"/>
</dbReference>
<protein>
    <recommendedName>
        <fullName evidence="2">Arrestin C-terminal-like domain-containing protein</fullName>
    </recommendedName>
</protein>
<dbReference type="PANTHER" id="PTHR11188:SF17">
    <property type="entry name" value="FI21816P1"/>
    <property type="match status" value="1"/>
</dbReference>
<dbReference type="InterPro" id="IPR011022">
    <property type="entry name" value="Arrestin_C-like"/>
</dbReference>
<dbReference type="PANTHER" id="PTHR11188">
    <property type="entry name" value="ARRESTIN DOMAIN CONTAINING PROTEIN"/>
    <property type="match status" value="1"/>
</dbReference>
<evidence type="ECO:0000313" key="3">
    <source>
        <dbReference type="EMBL" id="KAG2220690.1"/>
    </source>
</evidence>
<feature type="region of interest" description="Disordered" evidence="1">
    <location>
        <begin position="621"/>
        <end position="689"/>
    </location>
</feature>
<dbReference type="InterPro" id="IPR014752">
    <property type="entry name" value="Arrestin-like_C"/>
</dbReference>
<dbReference type="GO" id="GO:0070086">
    <property type="term" value="P:ubiquitin-dependent endocytosis"/>
    <property type="evidence" value="ECO:0007669"/>
    <property type="project" value="TreeGrafter"/>
</dbReference>
<dbReference type="GO" id="GO:0005886">
    <property type="term" value="C:plasma membrane"/>
    <property type="evidence" value="ECO:0007669"/>
    <property type="project" value="TreeGrafter"/>
</dbReference>
<accession>A0A8H7S140</accession>
<proteinExistence type="predicted"/>
<organism evidence="3 4">
    <name type="scientific">Circinella minor</name>
    <dbReference type="NCBI Taxonomy" id="1195481"/>
    <lineage>
        <taxon>Eukaryota</taxon>
        <taxon>Fungi</taxon>
        <taxon>Fungi incertae sedis</taxon>
        <taxon>Mucoromycota</taxon>
        <taxon>Mucoromycotina</taxon>
        <taxon>Mucoromycetes</taxon>
        <taxon>Mucorales</taxon>
        <taxon>Lichtheimiaceae</taxon>
        <taxon>Circinella</taxon>
    </lineage>
</organism>
<feature type="compositionally biased region" description="Low complexity" evidence="1">
    <location>
        <begin position="654"/>
        <end position="667"/>
    </location>
</feature>
<feature type="domain" description="Arrestin C-terminal-like" evidence="2">
    <location>
        <begin position="291"/>
        <end position="562"/>
    </location>
</feature>
<evidence type="ECO:0000259" key="2">
    <source>
        <dbReference type="SMART" id="SM01017"/>
    </source>
</evidence>
<comment type="caution">
    <text evidence="3">The sequence shown here is derived from an EMBL/GenBank/DDBJ whole genome shotgun (WGS) entry which is preliminary data.</text>
</comment>
<gene>
    <name evidence="3" type="ORF">INT45_012554</name>
</gene>
<reference evidence="3 4" key="1">
    <citation type="submission" date="2020-12" db="EMBL/GenBank/DDBJ databases">
        <title>Metabolic potential, ecology and presence of endohyphal bacteria is reflected in genomic diversity of Mucoromycotina.</title>
        <authorList>
            <person name="Muszewska A."/>
            <person name="Okrasinska A."/>
            <person name="Steczkiewicz K."/>
            <person name="Drgas O."/>
            <person name="Orlowska M."/>
            <person name="Perlinska-Lenart U."/>
            <person name="Aleksandrzak-Piekarczyk T."/>
            <person name="Szatraj K."/>
            <person name="Zielenkiewicz U."/>
            <person name="Pilsyk S."/>
            <person name="Malc E."/>
            <person name="Mieczkowski P."/>
            <person name="Kruszewska J.S."/>
            <person name="Biernat P."/>
            <person name="Pawlowska J."/>
        </authorList>
    </citation>
    <scope>NUCLEOTIDE SEQUENCE [LARGE SCALE GENOMIC DNA]</scope>
    <source>
        <strain evidence="3 4">CBS 142.35</strain>
    </source>
</reference>
<dbReference type="OrthoDB" id="2238745at2759"/>
<dbReference type="GO" id="GO:0005829">
    <property type="term" value="C:cytosol"/>
    <property type="evidence" value="ECO:0007669"/>
    <property type="project" value="TreeGrafter"/>
</dbReference>
<dbReference type="Proteomes" id="UP000646827">
    <property type="component" value="Unassembled WGS sequence"/>
</dbReference>